<evidence type="ECO:0000313" key="6">
    <source>
        <dbReference type="Proteomes" id="UP000032544"/>
    </source>
</evidence>
<dbReference type="EMBL" id="JRHC01000001">
    <property type="protein sequence ID" value="KJF45717.1"/>
    <property type="molecule type" value="Genomic_DNA"/>
</dbReference>
<dbReference type="Pfam" id="PF00532">
    <property type="entry name" value="Peripla_BP_1"/>
    <property type="match status" value="1"/>
</dbReference>
<protein>
    <recommendedName>
        <fullName evidence="4">HTH lacI-type domain-containing protein</fullName>
    </recommendedName>
</protein>
<evidence type="ECO:0000256" key="2">
    <source>
        <dbReference type="ARBA" id="ARBA00023125"/>
    </source>
</evidence>
<dbReference type="AlphaFoldDB" id="A0A0D8JFQ9"/>
<dbReference type="RefSeq" id="WP_045028278.1">
    <property type="nucleotide sequence ID" value="NZ_JRHC01000001.1"/>
</dbReference>
<keyword evidence="6" id="KW-1185">Reference proteome</keyword>
<feature type="domain" description="HTH lacI-type" evidence="4">
    <location>
        <begin position="7"/>
        <end position="64"/>
    </location>
</feature>
<dbReference type="GO" id="GO:0003700">
    <property type="term" value="F:DNA-binding transcription factor activity"/>
    <property type="evidence" value="ECO:0007669"/>
    <property type="project" value="TreeGrafter"/>
</dbReference>
<dbReference type="PROSITE" id="PS50932">
    <property type="entry name" value="HTH_LACI_2"/>
    <property type="match status" value="1"/>
</dbReference>
<evidence type="ECO:0000259" key="4">
    <source>
        <dbReference type="PROSITE" id="PS50932"/>
    </source>
</evidence>
<keyword evidence="1" id="KW-0805">Transcription regulation</keyword>
<evidence type="ECO:0000313" key="5">
    <source>
        <dbReference type="EMBL" id="KJF45717.1"/>
    </source>
</evidence>
<evidence type="ECO:0000256" key="3">
    <source>
        <dbReference type="ARBA" id="ARBA00023163"/>
    </source>
</evidence>
<dbReference type="Gene3D" id="1.10.260.40">
    <property type="entry name" value="lambda repressor-like DNA-binding domains"/>
    <property type="match status" value="1"/>
</dbReference>
<name>A0A0D8JFQ9_9BACT</name>
<dbReference type="PANTHER" id="PTHR30146">
    <property type="entry name" value="LACI-RELATED TRANSCRIPTIONAL REPRESSOR"/>
    <property type="match status" value="1"/>
</dbReference>
<comment type="caution">
    <text evidence="5">The sequence shown here is derived from an EMBL/GenBank/DDBJ whole genome shotgun (WGS) entry which is preliminary data.</text>
</comment>
<dbReference type="PANTHER" id="PTHR30146:SF109">
    <property type="entry name" value="HTH-TYPE TRANSCRIPTIONAL REGULATOR GALS"/>
    <property type="match status" value="1"/>
</dbReference>
<dbReference type="CDD" id="cd01392">
    <property type="entry name" value="HTH_LacI"/>
    <property type="match status" value="1"/>
</dbReference>
<proteinExistence type="predicted"/>
<dbReference type="Pfam" id="PF00356">
    <property type="entry name" value="LacI"/>
    <property type="match status" value="1"/>
</dbReference>
<sequence length="346" mass="38617">MAKEKRTSIKDLASSLGVSPALISIVLNGKAKQYRISDEMVKRVKAAAKEMNYYPNVVAQNLRGGKSQLIGVIVTDISNPFYSTISRRIEDRANELNYNVLFSSSDENLENTERLIKVLLNKGVDGLIVVPCDGSRNSIAELIADDVPLVLLDRNFPDLDVKYSCLDNFKATRLATRHLIDQGYENISVISYETQMNHIMERVAGYEETMREAGLEKSININRINLSNPRSEMREVLGHLFQGNTEAILCLTNMLSINGIYCLKEMNKKIPDDIAFVGFNRSDVFNLLDSPVTYIKQPIEKIANEAVNRVVDLISGSSYAADDVIIADPELVIQSSTPKKNVLTHT</sequence>
<organism evidence="5 6">
    <name type="scientific">Draconibacterium sediminis</name>
    <dbReference type="NCBI Taxonomy" id="1544798"/>
    <lineage>
        <taxon>Bacteria</taxon>
        <taxon>Pseudomonadati</taxon>
        <taxon>Bacteroidota</taxon>
        <taxon>Bacteroidia</taxon>
        <taxon>Marinilabiliales</taxon>
        <taxon>Prolixibacteraceae</taxon>
        <taxon>Draconibacterium</taxon>
    </lineage>
</organism>
<keyword evidence="2" id="KW-0238">DNA-binding</keyword>
<accession>A0A0D8JFQ9</accession>
<dbReference type="SUPFAM" id="SSF53822">
    <property type="entry name" value="Periplasmic binding protein-like I"/>
    <property type="match status" value="1"/>
</dbReference>
<dbReference type="GO" id="GO:0000976">
    <property type="term" value="F:transcription cis-regulatory region binding"/>
    <property type="evidence" value="ECO:0007669"/>
    <property type="project" value="TreeGrafter"/>
</dbReference>
<dbReference type="SMART" id="SM00354">
    <property type="entry name" value="HTH_LACI"/>
    <property type="match status" value="1"/>
</dbReference>
<reference evidence="5 6" key="1">
    <citation type="submission" date="2014-09" db="EMBL/GenBank/DDBJ databases">
        <title>Draft Genome Sequence of Draconibacterium sp. JN14CK-3.</title>
        <authorList>
            <person name="Dong C."/>
            <person name="Lai Q."/>
            <person name="Shao Z."/>
        </authorList>
    </citation>
    <scope>NUCLEOTIDE SEQUENCE [LARGE SCALE GENOMIC DNA]</scope>
    <source>
        <strain evidence="5 6">JN14CK-3</strain>
    </source>
</reference>
<dbReference type="InterPro" id="IPR000843">
    <property type="entry name" value="HTH_LacI"/>
</dbReference>
<dbReference type="STRING" id="1544798.LH29_10400"/>
<dbReference type="InterPro" id="IPR010982">
    <property type="entry name" value="Lambda_DNA-bd_dom_sf"/>
</dbReference>
<dbReference type="SUPFAM" id="SSF47413">
    <property type="entry name" value="lambda repressor-like DNA-binding domains"/>
    <property type="match status" value="1"/>
</dbReference>
<keyword evidence="3" id="KW-0804">Transcription</keyword>
<dbReference type="InterPro" id="IPR028082">
    <property type="entry name" value="Peripla_BP_I"/>
</dbReference>
<dbReference type="InterPro" id="IPR001761">
    <property type="entry name" value="Peripla_BP/Lac1_sug-bd_dom"/>
</dbReference>
<dbReference type="Proteomes" id="UP000032544">
    <property type="component" value="Unassembled WGS sequence"/>
</dbReference>
<dbReference type="Gene3D" id="3.40.50.2300">
    <property type="match status" value="2"/>
</dbReference>
<gene>
    <name evidence="5" type="ORF">LH29_10400</name>
</gene>
<evidence type="ECO:0000256" key="1">
    <source>
        <dbReference type="ARBA" id="ARBA00023015"/>
    </source>
</evidence>